<evidence type="ECO:0000256" key="2">
    <source>
        <dbReference type="ARBA" id="ARBA00010930"/>
    </source>
</evidence>
<dbReference type="RefSeq" id="XP_018017358.1">
    <property type="nucleotide sequence ID" value="XM_018161869.2"/>
</dbReference>
<dbReference type="PROSITE" id="PS50075">
    <property type="entry name" value="CARRIER"/>
    <property type="match status" value="1"/>
</dbReference>
<evidence type="ECO:0000256" key="11">
    <source>
        <dbReference type="ARBA" id="ARBA00023098"/>
    </source>
</evidence>
<evidence type="ECO:0000256" key="4">
    <source>
        <dbReference type="ARBA" id="ARBA00022450"/>
    </source>
</evidence>
<dbReference type="NCBIfam" id="NF002148">
    <property type="entry name" value="PRK00982.1-2"/>
    <property type="match status" value="1"/>
</dbReference>
<keyword evidence="6" id="KW-0597">Phosphoprotein</keyword>
<reference evidence="17" key="1">
    <citation type="submission" date="2025-08" db="UniProtKB">
        <authorList>
            <consortium name="RefSeq"/>
        </authorList>
    </citation>
    <scope>IDENTIFICATION</scope>
    <source>
        <tissue evidence="17">Whole organism</tissue>
    </source>
</reference>
<dbReference type="PANTHER" id="PTHR20863:SF28">
    <property type="entry name" value="ACYL CARRIER PROTEIN, MITOCHONDRIAL"/>
    <property type="match status" value="1"/>
</dbReference>
<evidence type="ECO:0000256" key="10">
    <source>
        <dbReference type="ARBA" id="ARBA00022982"/>
    </source>
</evidence>
<evidence type="ECO:0000256" key="5">
    <source>
        <dbReference type="ARBA" id="ARBA00022516"/>
    </source>
</evidence>
<keyword evidence="11" id="KW-0443">Lipid metabolism</keyword>
<evidence type="ECO:0000313" key="16">
    <source>
        <dbReference type="Proteomes" id="UP000694843"/>
    </source>
</evidence>
<gene>
    <name evidence="17" type="primary">LOC108673976</name>
</gene>
<dbReference type="GeneID" id="108673976"/>
<evidence type="ECO:0000256" key="8">
    <source>
        <dbReference type="ARBA" id="ARBA00022832"/>
    </source>
</evidence>
<dbReference type="Gene3D" id="1.10.1200.10">
    <property type="entry name" value="ACP-like"/>
    <property type="match status" value="1"/>
</dbReference>
<keyword evidence="4 14" id="KW-0596">Phosphopantetheine</keyword>
<keyword evidence="7" id="KW-0679">Respiratory chain</keyword>
<keyword evidence="16" id="KW-1185">Reference proteome</keyword>
<dbReference type="SUPFAM" id="SSF47336">
    <property type="entry name" value="ACP-like"/>
    <property type="match status" value="1"/>
</dbReference>
<name>A0A8B7NUE4_HYAAZ</name>
<dbReference type="Pfam" id="PF00550">
    <property type="entry name" value="PP-binding"/>
    <property type="match status" value="1"/>
</dbReference>
<evidence type="ECO:0000256" key="1">
    <source>
        <dbReference type="ARBA" id="ARBA00004173"/>
    </source>
</evidence>
<sequence length="200" mass="22641">MRGRHLYDGPLSRVSRRRIVGKMASTVLRSLRLISSISPICKNVVRRSASTTCNILLSKNNNVSFPVFSSFQPIRSYSAKLSPADIESRVLKVCKEFDKINAEKTVGGARHYSGFEPLTLDVIKQRVILVLNLYDKINPDKLTPESHFMKDLGLDSLDHVEVIMALEDEFGFEIPDSDAEKLLRPIDIVRYIGDKQDVYD</sequence>
<dbReference type="GO" id="GO:0000035">
    <property type="term" value="F:acyl binding"/>
    <property type="evidence" value="ECO:0007669"/>
    <property type="project" value="TreeGrafter"/>
</dbReference>
<dbReference type="KEGG" id="hazt:108673976"/>
<dbReference type="InterPro" id="IPR003231">
    <property type="entry name" value="ACP"/>
</dbReference>
<dbReference type="PANTHER" id="PTHR20863">
    <property type="entry name" value="ACYL CARRIER PROTEIN"/>
    <property type="match status" value="1"/>
</dbReference>
<protein>
    <recommendedName>
        <fullName evidence="14">Acyl carrier protein</fullName>
    </recommendedName>
</protein>
<dbReference type="GO" id="GO:0045271">
    <property type="term" value="C:respiratory chain complex I"/>
    <property type="evidence" value="ECO:0007669"/>
    <property type="project" value="UniProtKB-ARBA"/>
</dbReference>
<keyword evidence="8" id="KW-0276">Fatty acid metabolism</keyword>
<dbReference type="InterPro" id="IPR036736">
    <property type="entry name" value="ACP-like_sf"/>
</dbReference>
<proteinExistence type="inferred from homology"/>
<evidence type="ECO:0000256" key="7">
    <source>
        <dbReference type="ARBA" id="ARBA00022660"/>
    </source>
</evidence>
<keyword evidence="10" id="KW-0249">Electron transport</keyword>
<dbReference type="AlphaFoldDB" id="A0A8B7NUE4"/>
<dbReference type="Proteomes" id="UP000694843">
    <property type="component" value="Unplaced"/>
</dbReference>
<evidence type="ECO:0000256" key="3">
    <source>
        <dbReference type="ARBA" id="ARBA00022448"/>
    </source>
</evidence>
<keyword evidence="9" id="KW-0809">Transit peptide</keyword>
<evidence type="ECO:0000256" key="6">
    <source>
        <dbReference type="ARBA" id="ARBA00022553"/>
    </source>
</evidence>
<keyword evidence="13 14" id="KW-0275">Fatty acid biosynthesis</keyword>
<accession>A0A8B7NUE4</accession>
<keyword evidence="5 14" id="KW-0444">Lipid biosynthesis</keyword>
<dbReference type="OMA" id="RITMPAI"/>
<keyword evidence="3" id="KW-0813">Transport</keyword>
<evidence type="ECO:0000259" key="15">
    <source>
        <dbReference type="PROSITE" id="PS50075"/>
    </source>
</evidence>
<evidence type="ECO:0000313" key="17">
    <source>
        <dbReference type="RefSeq" id="XP_018017358.1"/>
    </source>
</evidence>
<organism evidence="16 17">
    <name type="scientific">Hyalella azteca</name>
    <name type="common">Amphipod</name>
    <dbReference type="NCBI Taxonomy" id="294128"/>
    <lineage>
        <taxon>Eukaryota</taxon>
        <taxon>Metazoa</taxon>
        <taxon>Ecdysozoa</taxon>
        <taxon>Arthropoda</taxon>
        <taxon>Crustacea</taxon>
        <taxon>Multicrustacea</taxon>
        <taxon>Malacostraca</taxon>
        <taxon>Eumalacostraca</taxon>
        <taxon>Peracarida</taxon>
        <taxon>Amphipoda</taxon>
        <taxon>Senticaudata</taxon>
        <taxon>Talitrida</taxon>
        <taxon>Talitroidea</taxon>
        <taxon>Hyalellidae</taxon>
        <taxon>Hyalella</taxon>
    </lineage>
</organism>
<comment type="function">
    <text evidence="14">Carrier of the growing fatty acid chain in fatty acid biosynthesis.</text>
</comment>
<evidence type="ECO:0000256" key="13">
    <source>
        <dbReference type="ARBA" id="ARBA00023160"/>
    </source>
</evidence>
<evidence type="ECO:0000256" key="12">
    <source>
        <dbReference type="ARBA" id="ARBA00023128"/>
    </source>
</evidence>
<comment type="subcellular location">
    <subcellularLocation>
        <location evidence="1">Mitochondrion</location>
    </subcellularLocation>
</comment>
<dbReference type="HAMAP" id="MF_01217">
    <property type="entry name" value="Acyl_carrier"/>
    <property type="match status" value="1"/>
</dbReference>
<feature type="domain" description="Carrier" evidence="15">
    <location>
        <begin position="121"/>
        <end position="196"/>
    </location>
</feature>
<dbReference type="CTD" id="38154"/>
<keyword evidence="12" id="KW-0496">Mitochondrion</keyword>
<dbReference type="FunFam" id="1.10.1200.10:FF:000008">
    <property type="entry name" value="Acyl carrier protein"/>
    <property type="match status" value="1"/>
</dbReference>
<dbReference type="GO" id="GO:0000036">
    <property type="term" value="F:acyl carrier activity"/>
    <property type="evidence" value="ECO:0007669"/>
    <property type="project" value="TreeGrafter"/>
</dbReference>
<comment type="similarity">
    <text evidence="2">Belongs to the acyl carrier protein (ACP) family.</text>
</comment>
<dbReference type="GO" id="GO:0031966">
    <property type="term" value="C:mitochondrial membrane"/>
    <property type="evidence" value="ECO:0007669"/>
    <property type="project" value="UniProtKB-ARBA"/>
</dbReference>
<dbReference type="OrthoDB" id="448946at2759"/>
<evidence type="ECO:0000256" key="14">
    <source>
        <dbReference type="RuleBase" id="RU000722"/>
    </source>
</evidence>
<evidence type="ECO:0000256" key="9">
    <source>
        <dbReference type="ARBA" id="ARBA00022946"/>
    </source>
</evidence>
<dbReference type="InterPro" id="IPR009081">
    <property type="entry name" value="PP-bd_ACP"/>
</dbReference>